<keyword evidence="1" id="KW-0472">Membrane</keyword>
<evidence type="ECO:0000313" key="3">
    <source>
        <dbReference type="Proteomes" id="UP000260717"/>
    </source>
</evidence>
<comment type="caution">
    <text evidence="2">The sequence shown here is derived from an EMBL/GenBank/DDBJ whole genome shotgun (WGS) entry which is preliminary data.</text>
</comment>
<dbReference type="EMBL" id="QSTI01000001">
    <property type="protein sequence ID" value="RGM52874.1"/>
    <property type="molecule type" value="Genomic_DNA"/>
</dbReference>
<dbReference type="Proteomes" id="UP000260717">
    <property type="component" value="Unassembled WGS sequence"/>
</dbReference>
<reference evidence="2 3" key="1">
    <citation type="submission" date="2018-08" db="EMBL/GenBank/DDBJ databases">
        <title>A genome reference for cultivated species of the human gut microbiota.</title>
        <authorList>
            <person name="Zou Y."/>
            <person name="Xue W."/>
            <person name="Luo G."/>
        </authorList>
    </citation>
    <scope>NUCLEOTIDE SEQUENCE [LARGE SCALE GENOMIC DNA]</scope>
    <source>
        <strain evidence="2 3">OM08-12AT</strain>
    </source>
</reference>
<gene>
    <name evidence="2" type="ORF">DXC13_01315</name>
</gene>
<name>A0A3E4XEL3_9FIRM</name>
<proteinExistence type="predicted"/>
<sequence length="189" mass="22612">MWGIEVTCRKCNRIFVILQLERELYSVRRRPLSEYCPICLRLCRVEKEMERKQREYAQWQIRKAEDAKRYDEMLEHLRDRNIRVLSLEELADVVCETQDDAINTAPQVQTLYVIGNGFDRRNIDLRKASRIIYVTHGSVIVVVEHLIRRFAGESSLLVFVIMVMICGVIYAIILKHEKLKNFRWLRYTY</sequence>
<evidence type="ECO:0000313" key="2">
    <source>
        <dbReference type="EMBL" id="RGM52874.1"/>
    </source>
</evidence>
<dbReference type="AlphaFoldDB" id="A0A3E4XEL3"/>
<evidence type="ECO:0000256" key="1">
    <source>
        <dbReference type="SAM" id="Phobius"/>
    </source>
</evidence>
<accession>A0A3E4XEL3</accession>
<keyword evidence="1" id="KW-1133">Transmembrane helix</keyword>
<feature type="transmembrane region" description="Helical" evidence="1">
    <location>
        <begin position="156"/>
        <end position="174"/>
    </location>
</feature>
<organism evidence="2 3">
    <name type="scientific">Agathobacter rectalis</name>
    <dbReference type="NCBI Taxonomy" id="39491"/>
    <lineage>
        <taxon>Bacteria</taxon>
        <taxon>Bacillati</taxon>
        <taxon>Bacillota</taxon>
        <taxon>Clostridia</taxon>
        <taxon>Lachnospirales</taxon>
        <taxon>Lachnospiraceae</taxon>
        <taxon>Agathobacter</taxon>
    </lineage>
</organism>
<protein>
    <submittedName>
        <fullName evidence="2">Uncharacterized protein</fullName>
    </submittedName>
</protein>
<keyword evidence="1" id="KW-0812">Transmembrane</keyword>
<feature type="transmembrane region" description="Helical" evidence="1">
    <location>
        <begin position="131"/>
        <end position="150"/>
    </location>
</feature>